<name>A0A942W7C3_9FIRM</name>
<dbReference type="EMBL" id="JAGZMZ010000001">
    <property type="protein sequence ID" value="MBS4883253.1"/>
    <property type="molecule type" value="Genomic_DNA"/>
</dbReference>
<dbReference type="RefSeq" id="WP_278639436.1">
    <property type="nucleotide sequence ID" value="NZ_JAGZMZ010000001.1"/>
</dbReference>
<proteinExistence type="predicted"/>
<dbReference type="Proteomes" id="UP000753219">
    <property type="component" value="Unassembled WGS sequence"/>
</dbReference>
<gene>
    <name evidence="1" type="ORF">KHZ85_00565</name>
</gene>
<accession>A0A942W7C3</accession>
<evidence type="ECO:0000313" key="1">
    <source>
        <dbReference type="EMBL" id="MBS4883253.1"/>
    </source>
</evidence>
<sequence length="120" mass="13797">MLDCTELVTHCHKVYDANTRQNKIVTKLIENVSWFREERCVQSDKQISTADIVKVRIPLTKRDNVPQIAKGDILIHGKVEIEGLTLGELRKEYPDSMEVQSVTYNIHSNSYSRHIRCSGI</sequence>
<dbReference type="AlphaFoldDB" id="A0A942W7C3"/>
<protein>
    <submittedName>
        <fullName evidence="1">Uncharacterized protein</fullName>
    </submittedName>
</protein>
<dbReference type="Pfam" id="PF20536">
    <property type="entry name" value="DUF6751"/>
    <property type="match status" value="1"/>
</dbReference>
<organism evidence="1 2">
    <name type="scientific">Amedibacillus dolichus</name>
    <dbReference type="NCBI Taxonomy" id="31971"/>
    <lineage>
        <taxon>Bacteria</taxon>
        <taxon>Bacillati</taxon>
        <taxon>Bacillota</taxon>
        <taxon>Erysipelotrichia</taxon>
        <taxon>Erysipelotrichales</taxon>
        <taxon>Erysipelotrichaceae</taxon>
        <taxon>Amedibacillus</taxon>
    </lineage>
</organism>
<evidence type="ECO:0000313" key="2">
    <source>
        <dbReference type="Proteomes" id="UP000753219"/>
    </source>
</evidence>
<comment type="caution">
    <text evidence="1">The sequence shown here is derived from an EMBL/GenBank/DDBJ whole genome shotgun (WGS) entry which is preliminary data.</text>
</comment>
<dbReference type="InterPro" id="IPR046639">
    <property type="entry name" value="DUF6751"/>
</dbReference>
<reference evidence="1" key="1">
    <citation type="submission" date="2021-02" db="EMBL/GenBank/DDBJ databases">
        <title>Infant gut strain persistence is associated with maternal origin, phylogeny, and functional potential including surface adhesion and iron acquisition.</title>
        <authorList>
            <person name="Lou Y.C."/>
        </authorList>
    </citation>
    <scope>NUCLEOTIDE SEQUENCE</scope>
    <source>
        <strain evidence="1">L3_108_103G1_dasL3_108_103G1_concoct_2</strain>
    </source>
</reference>